<keyword evidence="3" id="KW-1133">Transmembrane helix</keyword>
<evidence type="ECO:0000256" key="1">
    <source>
        <dbReference type="SAM" id="Coils"/>
    </source>
</evidence>
<dbReference type="NCBIfam" id="TIGR03545">
    <property type="entry name" value="TIGR03545 family protein"/>
    <property type="match status" value="1"/>
</dbReference>
<reference evidence="4 5" key="1">
    <citation type="submission" date="2015-04" db="EMBL/GenBank/DDBJ databases">
        <title>Draft Genome Sequence of the Novel Agar-Digesting Marine Bacterium Q1.</title>
        <authorList>
            <person name="Li Y."/>
            <person name="Li D."/>
            <person name="Chen G."/>
            <person name="Du Z."/>
        </authorList>
    </citation>
    <scope>NUCLEOTIDE SEQUENCE [LARGE SCALE GENOMIC DNA]</scope>
    <source>
        <strain evidence="4 5">Q1</strain>
    </source>
</reference>
<gene>
    <name evidence="4" type="ORF">XM47_17375</name>
</gene>
<dbReference type="RefSeq" id="WP_048695394.1">
    <property type="nucleotide sequence ID" value="NZ_KQ130509.1"/>
</dbReference>
<keyword evidence="3" id="KW-0812">Transmembrane</keyword>
<comment type="caution">
    <text evidence="4">The sequence shown here is derived from an EMBL/GenBank/DDBJ whole genome shotgun (WGS) entry which is preliminary data.</text>
</comment>
<accession>A0A0J8GRF2</accession>
<evidence type="ECO:0000313" key="5">
    <source>
        <dbReference type="Proteomes" id="UP000037600"/>
    </source>
</evidence>
<evidence type="ECO:0000256" key="3">
    <source>
        <dbReference type="SAM" id="Phobius"/>
    </source>
</evidence>
<evidence type="ECO:0000313" key="4">
    <source>
        <dbReference type="EMBL" id="KMT63849.1"/>
    </source>
</evidence>
<dbReference type="Proteomes" id="UP000037600">
    <property type="component" value="Unassembled WGS sequence"/>
</dbReference>
<evidence type="ECO:0000256" key="2">
    <source>
        <dbReference type="SAM" id="MobiDB-lite"/>
    </source>
</evidence>
<dbReference type="AlphaFoldDB" id="A0A0J8GRF2"/>
<feature type="transmembrane region" description="Helical" evidence="3">
    <location>
        <begin position="7"/>
        <end position="28"/>
    </location>
</feature>
<proteinExistence type="predicted"/>
<keyword evidence="1" id="KW-0175">Coiled coil</keyword>
<organism evidence="4 5">
    <name type="scientific">Catenovulum maritimum</name>
    <dbReference type="NCBI Taxonomy" id="1513271"/>
    <lineage>
        <taxon>Bacteria</taxon>
        <taxon>Pseudomonadati</taxon>
        <taxon>Pseudomonadota</taxon>
        <taxon>Gammaproteobacteria</taxon>
        <taxon>Alteromonadales</taxon>
        <taxon>Alteromonadaceae</taxon>
        <taxon>Catenovulum</taxon>
    </lineage>
</organism>
<dbReference type="InterPro" id="IPR019934">
    <property type="entry name" value="CHP03545"/>
</dbReference>
<keyword evidence="5" id="KW-1185">Reference proteome</keyword>
<keyword evidence="3" id="KW-0472">Membrane</keyword>
<name>A0A0J8GRF2_9ALTE</name>
<dbReference type="EMBL" id="LAZL01000039">
    <property type="protein sequence ID" value="KMT63849.1"/>
    <property type="molecule type" value="Genomic_DNA"/>
</dbReference>
<dbReference type="OrthoDB" id="5752177at2"/>
<evidence type="ECO:0008006" key="6">
    <source>
        <dbReference type="Google" id="ProtNLM"/>
    </source>
</evidence>
<dbReference type="STRING" id="1513271.XM47_17375"/>
<feature type="region of interest" description="Disordered" evidence="2">
    <location>
        <begin position="120"/>
        <end position="146"/>
    </location>
</feature>
<protein>
    <recommendedName>
        <fullName evidence="6">TIGR03545 family protein</fullName>
    </recommendedName>
</protein>
<sequence>MKKYLRWQGAVGFLAVIALFAAFIYLFAGSLIKLSIEKGGSWYLGAEVNLAQASVDWSPVTLTLNKLEVTDANEPEFNLVEFNNAEIKLDVWQYLIGKTIINNLELTGLAFHTKRSSPGKVYLESETDKPSEEDSEDPTSDKELSLPSVEDILAKEELITPEKAKALKTTYQTEQEKLKQIKDTLPNKEALAEYKAKINEITSKKVKTPADLIELKEALDVVKDKIKQDKALVKQAKEQLAESKENIQTAIKELKDAPGQDWDKVKNKYQLDSFEADDIAHILFGEAGREYYGYAEKVYQQLKPLLDKDSQAEDEAPANPELGQFVHFTEQDPLPSWLVKAAQVEILTSQGKLLADIKELNNQHWLRDLPTQVHLASTQKDKAKVRADLTFYKTQDANILSQGDWDVSNLKVSSDKQASKKKFSVQQTNLASSGSYKIEPKQKYSHLTSQIKLNLTDSEFSSSTNSGWQQDVITQLNRKDAIPVKIQLSGKLANPDWEIDSGISQIVKDTMKAKVDDKLDQYKAKLNTKLNEQVQQSLNLNQSDAAELTSVEALLEDTDQAINDLLKAKLKSVTDEKKDELKEKLKNKLKGLF</sequence>
<feature type="coiled-coil region" evidence="1">
    <location>
        <begin position="219"/>
        <end position="257"/>
    </location>
</feature>